<keyword evidence="1" id="KW-0812">Transmembrane</keyword>
<evidence type="ECO:0000313" key="3">
    <source>
        <dbReference type="Proteomes" id="UP000800093"/>
    </source>
</evidence>
<accession>A0A9P4KG16</accession>
<sequence>MRLINMIHIRKPTRLSPPYSFRCFEARDTLHDPKHPRYFSPIADKLQHEMIIDVRVIAILICPGLLFCWHSPGVAWYD</sequence>
<feature type="transmembrane region" description="Helical" evidence="1">
    <location>
        <begin position="56"/>
        <end position="77"/>
    </location>
</feature>
<dbReference type="EMBL" id="ML986588">
    <property type="protein sequence ID" value="KAF2268073.1"/>
    <property type="molecule type" value="Genomic_DNA"/>
</dbReference>
<evidence type="ECO:0000256" key="1">
    <source>
        <dbReference type="SAM" id="Phobius"/>
    </source>
</evidence>
<gene>
    <name evidence="2" type="ORF">CC78DRAFT_36095</name>
</gene>
<keyword evidence="1" id="KW-1133">Transmembrane helix</keyword>
<keyword evidence="3" id="KW-1185">Reference proteome</keyword>
<dbReference type="AlphaFoldDB" id="A0A9P4KG16"/>
<protein>
    <submittedName>
        <fullName evidence="2">Uncharacterized protein</fullName>
    </submittedName>
</protein>
<name>A0A9P4KG16_9PLEO</name>
<dbReference type="Proteomes" id="UP000800093">
    <property type="component" value="Unassembled WGS sequence"/>
</dbReference>
<evidence type="ECO:0000313" key="2">
    <source>
        <dbReference type="EMBL" id="KAF2268073.1"/>
    </source>
</evidence>
<proteinExistence type="predicted"/>
<reference evidence="3" key="1">
    <citation type="journal article" date="2020" name="Stud. Mycol.">
        <title>101 Dothideomycetes genomes: A test case for predicting lifestyles and emergence of pathogens.</title>
        <authorList>
            <person name="Haridas S."/>
            <person name="Albert R."/>
            <person name="Binder M."/>
            <person name="Bloem J."/>
            <person name="LaButti K."/>
            <person name="Salamov A."/>
            <person name="Andreopoulos B."/>
            <person name="Baker S."/>
            <person name="Barry K."/>
            <person name="Bills G."/>
            <person name="Bluhm B."/>
            <person name="Cannon C."/>
            <person name="Castanera R."/>
            <person name="Culley D."/>
            <person name="Daum C."/>
            <person name="Ezra D."/>
            <person name="Gonzalez J."/>
            <person name="Henrissat B."/>
            <person name="Kuo A."/>
            <person name="Liang C."/>
            <person name="Lipzen A."/>
            <person name="Lutzoni F."/>
            <person name="Magnuson J."/>
            <person name="Mondo S."/>
            <person name="Nolan M."/>
            <person name="Ohm R."/>
            <person name="Pangilinan J."/>
            <person name="Park H.-J."/>
            <person name="Ramirez L."/>
            <person name="Alfaro M."/>
            <person name="Sun H."/>
            <person name="Tritt A."/>
            <person name="Yoshinaga Y."/>
            <person name="Zwiers L.-H."/>
            <person name="Turgeon B."/>
            <person name="Goodwin S."/>
            <person name="Spatafora J."/>
            <person name="Crous P."/>
            <person name="Grigoriev I."/>
        </authorList>
    </citation>
    <scope>NUCLEOTIDE SEQUENCE [LARGE SCALE GENOMIC DNA]</scope>
    <source>
        <strain evidence="3">CBS 304.66</strain>
    </source>
</reference>
<organism evidence="2 3">
    <name type="scientific">Lojkania enalia</name>
    <dbReference type="NCBI Taxonomy" id="147567"/>
    <lineage>
        <taxon>Eukaryota</taxon>
        <taxon>Fungi</taxon>
        <taxon>Dikarya</taxon>
        <taxon>Ascomycota</taxon>
        <taxon>Pezizomycotina</taxon>
        <taxon>Dothideomycetes</taxon>
        <taxon>Pleosporomycetidae</taxon>
        <taxon>Pleosporales</taxon>
        <taxon>Pleosporales incertae sedis</taxon>
        <taxon>Lojkania</taxon>
    </lineage>
</organism>
<comment type="caution">
    <text evidence="2">The sequence shown here is derived from an EMBL/GenBank/DDBJ whole genome shotgun (WGS) entry which is preliminary data.</text>
</comment>
<keyword evidence="1" id="KW-0472">Membrane</keyword>